<accession>A0A9N9X6K2</accession>
<dbReference type="AlphaFoldDB" id="A0A9N9X6K2"/>
<name>A0A9N9X6K2_DIABA</name>
<gene>
    <name evidence="1" type="ORF">DIABBA_LOCUS834</name>
</gene>
<reference evidence="1" key="1">
    <citation type="submission" date="2022-01" db="EMBL/GenBank/DDBJ databases">
        <authorList>
            <person name="King R."/>
        </authorList>
    </citation>
    <scope>NUCLEOTIDE SEQUENCE</scope>
</reference>
<protein>
    <submittedName>
        <fullName evidence="1">Uncharacterized protein</fullName>
    </submittedName>
</protein>
<evidence type="ECO:0000313" key="2">
    <source>
        <dbReference type="Proteomes" id="UP001153709"/>
    </source>
</evidence>
<sequence>MDNYLHVSRKNTRRNVIDTKVGRGPEIGSDHYLVVMKIKQNKSDNNNINKIQENKEEYEPIRSHTLRIKENTENNQITENQQLRNTKENI</sequence>
<dbReference type="Proteomes" id="UP001153709">
    <property type="component" value="Chromosome 1"/>
</dbReference>
<dbReference type="OrthoDB" id="6781167at2759"/>
<organism evidence="1 2">
    <name type="scientific">Diabrotica balteata</name>
    <name type="common">Banded cucumber beetle</name>
    <dbReference type="NCBI Taxonomy" id="107213"/>
    <lineage>
        <taxon>Eukaryota</taxon>
        <taxon>Metazoa</taxon>
        <taxon>Ecdysozoa</taxon>
        <taxon>Arthropoda</taxon>
        <taxon>Hexapoda</taxon>
        <taxon>Insecta</taxon>
        <taxon>Pterygota</taxon>
        <taxon>Neoptera</taxon>
        <taxon>Endopterygota</taxon>
        <taxon>Coleoptera</taxon>
        <taxon>Polyphaga</taxon>
        <taxon>Cucujiformia</taxon>
        <taxon>Chrysomeloidea</taxon>
        <taxon>Chrysomelidae</taxon>
        <taxon>Galerucinae</taxon>
        <taxon>Diabroticina</taxon>
        <taxon>Diabroticites</taxon>
        <taxon>Diabrotica</taxon>
    </lineage>
</organism>
<proteinExistence type="predicted"/>
<dbReference type="EMBL" id="OU898276">
    <property type="protein sequence ID" value="CAG9826747.1"/>
    <property type="molecule type" value="Genomic_DNA"/>
</dbReference>
<keyword evidence="2" id="KW-1185">Reference proteome</keyword>
<evidence type="ECO:0000313" key="1">
    <source>
        <dbReference type="EMBL" id="CAG9826747.1"/>
    </source>
</evidence>